<keyword evidence="3" id="KW-1185">Reference proteome</keyword>
<gene>
    <name evidence="2" type="ORF">SAMN04487942_1229</name>
</gene>
<sequence length="54" mass="6079">MLKLKKEAYFLGAKDLVLFVAIVPAVIPIFLFLKKEQKGFSLPSGLSNNMFLCF</sequence>
<evidence type="ECO:0000256" key="1">
    <source>
        <dbReference type="SAM" id="Phobius"/>
    </source>
</evidence>
<dbReference type="Proteomes" id="UP000198657">
    <property type="component" value="Unassembled WGS sequence"/>
</dbReference>
<dbReference type="AlphaFoldDB" id="A0A1H8KL84"/>
<evidence type="ECO:0000313" key="3">
    <source>
        <dbReference type="Proteomes" id="UP000198657"/>
    </source>
</evidence>
<evidence type="ECO:0000313" key="2">
    <source>
        <dbReference type="EMBL" id="SEN93709.1"/>
    </source>
</evidence>
<organism evidence="2 3">
    <name type="scientific">Flavobacterium sinopsychrotolerans</name>
    <dbReference type="NCBI Taxonomy" id="604089"/>
    <lineage>
        <taxon>Bacteria</taxon>
        <taxon>Pseudomonadati</taxon>
        <taxon>Bacteroidota</taxon>
        <taxon>Flavobacteriia</taxon>
        <taxon>Flavobacteriales</taxon>
        <taxon>Flavobacteriaceae</taxon>
        <taxon>Flavobacterium</taxon>
    </lineage>
</organism>
<name>A0A1H8KL84_9FLAO</name>
<keyword evidence="1" id="KW-1133">Transmembrane helix</keyword>
<accession>A0A1H8KL84</accession>
<dbReference type="EMBL" id="FODN01000002">
    <property type="protein sequence ID" value="SEN93709.1"/>
    <property type="molecule type" value="Genomic_DNA"/>
</dbReference>
<proteinExistence type="predicted"/>
<dbReference type="STRING" id="604089.SAMN04487942_1229"/>
<keyword evidence="1" id="KW-0472">Membrane</keyword>
<protein>
    <submittedName>
        <fullName evidence="2">Uncharacterized protein</fullName>
    </submittedName>
</protein>
<feature type="transmembrane region" description="Helical" evidence="1">
    <location>
        <begin position="16"/>
        <end position="33"/>
    </location>
</feature>
<reference evidence="3" key="1">
    <citation type="submission" date="2016-10" db="EMBL/GenBank/DDBJ databases">
        <authorList>
            <person name="Varghese N."/>
            <person name="Submissions S."/>
        </authorList>
    </citation>
    <scope>NUCLEOTIDE SEQUENCE [LARGE SCALE GENOMIC DNA]</scope>
    <source>
        <strain evidence="3">CGMCC 1.8704</strain>
    </source>
</reference>
<keyword evidence="1" id="KW-0812">Transmembrane</keyword>